<comment type="caution">
    <text evidence="3">The sequence shown here is derived from an EMBL/GenBank/DDBJ whole genome shotgun (WGS) entry which is preliminary data.</text>
</comment>
<proteinExistence type="predicted"/>
<feature type="chain" id="PRO_5045119563" description="Transglutaminase-like domain-containing protein" evidence="1">
    <location>
        <begin position="19"/>
        <end position="665"/>
    </location>
</feature>
<keyword evidence="4" id="KW-1185">Reference proteome</keyword>
<dbReference type="Pfam" id="PF01841">
    <property type="entry name" value="Transglut_core"/>
    <property type="match status" value="1"/>
</dbReference>
<organism evidence="3 4">
    <name type="scientific">Geothrix edaphica</name>
    <dbReference type="NCBI Taxonomy" id="2927976"/>
    <lineage>
        <taxon>Bacteria</taxon>
        <taxon>Pseudomonadati</taxon>
        <taxon>Acidobacteriota</taxon>
        <taxon>Holophagae</taxon>
        <taxon>Holophagales</taxon>
        <taxon>Holophagaceae</taxon>
        <taxon>Geothrix</taxon>
    </lineage>
</organism>
<dbReference type="InterPro" id="IPR002931">
    <property type="entry name" value="Transglutaminase-like"/>
</dbReference>
<sequence>MKHPGFLLLLPALLAAQAAPGLSRAEALAVLARPGTAEARVRALVDHLHRRLPWVATDYRNRSVDEILARGSGNCADHAKVLQDLLRAGGFEARWVQEINLQVPSDRRQVSARAKVAERGPRFSVFGYRHNDHRWLEVRDPASAAWFPADSSLGVVGGEAWVAARLGFGPRPAAVADMIAPVFVEAVQPGRPREPRSEAYLLHAFGAMAGGRIRTLPAWPAWERAVRALEPHASGAFRGTEDLHAQAGTLAALAEAYAALRGQAQALLSPSAAELAQQGYRALLAKEPARAADLYDRALAAGLKGAQHPYQGACAHALAGHGDAAFGLLRKALDQGFHQEAALREDADLAPLHADPRWPGVLAAAEANARRFRAVHSDPDGARFIATDVDLFWKAYAKLPAAPDPVGLLRREYLDQGSAGLQDFIPNRIRSAANLLEVIRRHPRYFAAIRENTLKAAGVEAAARRSFRAFKALYADAMFPDVTFVVGALDSGGTSSSNGLLIGVDLFGGGPGVPLDEMDDWHRGVIHAHTDLPSIIAHELIHFQQRHEARTLLAKAFHEGSADFLASLIAEGNFNQATYDYGYAHEAELWRQFRAEMGGEDASRWLYGSSRRDGRPADLGYFMGFRIAQAYYDRAKDKKQAVRDLLTSSDFEGILKASRYGEDLK</sequence>
<feature type="signal peptide" evidence="1">
    <location>
        <begin position="1"/>
        <end position="18"/>
    </location>
</feature>
<gene>
    <name evidence="3" type="ORF">GETHED_25500</name>
</gene>
<feature type="domain" description="Transglutaminase-like" evidence="2">
    <location>
        <begin position="67"/>
        <end position="153"/>
    </location>
</feature>
<dbReference type="EMBL" id="BSDC01000003">
    <property type="protein sequence ID" value="GLH68186.1"/>
    <property type="molecule type" value="Genomic_DNA"/>
</dbReference>
<evidence type="ECO:0000256" key="1">
    <source>
        <dbReference type="SAM" id="SignalP"/>
    </source>
</evidence>
<name>A0ABQ5Q1J6_9BACT</name>
<evidence type="ECO:0000313" key="4">
    <source>
        <dbReference type="Proteomes" id="UP001165044"/>
    </source>
</evidence>
<protein>
    <recommendedName>
        <fullName evidence="2">Transglutaminase-like domain-containing protein</fullName>
    </recommendedName>
</protein>
<dbReference type="RefSeq" id="WP_285609924.1">
    <property type="nucleotide sequence ID" value="NZ_BSDC01000003.1"/>
</dbReference>
<evidence type="ECO:0000259" key="2">
    <source>
        <dbReference type="SMART" id="SM00460"/>
    </source>
</evidence>
<keyword evidence="1" id="KW-0732">Signal</keyword>
<reference evidence="3" key="1">
    <citation type="journal article" date="2023" name="Antonie Van Leeuwenhoek">
        <title>Mesoterricola silvestris gen. nov., sp. nov., Mesoterricola sediminis sp. nov., Geothrix oryzae sp. nov., Geothrix edaphica sp. nov., Geothrix rubra sp. nov., and Geothrix limicola sp. nov., six novel members of Acidobacteriota isolated from soils.</title>
        <authorList>
            <person name="Itoh H."/>
            <person name="Sugisawa Y."/>
            <person name="Mise K."/>
            <person name="Xu Z."/>
            <person name="Kuniyasu M."/>
            <person name="Ushijima N."/>
            <person name="Kawano K."/>
            <person name="Kobayashi E."/>
            <person name="Shiratori Y."/>
            <person name="Masuda Y."/>
            <person name="Senoo K."/>
        </authorList>
    </citation>
    <scope>NUCLEOTIDE SEQUENCE</scope>
    <source>
        <strain evidence="3">Red802</strain>
    </source>
</reference>
<accession>A0ABQ5Q1J6</accession>
<dbReference type="SUPFAM" id="SSF54001">
    <property type="entry name" value="Cysteine proteinases"/>
    <property type="match status" value="1"/>
</dbReference>
<dbReference type="InterPro" id="IPR018728">
    <property type="entry name" value="DUF2268"/>
</dbReference>
<dbReference type="Gene3D" id="3.10.620.30">
    <property type="match status" value="1"/>
</dbReference>
<dbReference type="NCBIfam" id="NF047558">
    <property type="entry name" value="TPR_END_plus"/>
    <property type="match status" value="1"/>
</dbReference>
<evidence type="ECO:0000313" key="3">
    <source>
        <dbReference type="EMBL" id="GLH68186.1"/>
    </source>
</evidence>
<dbReference type="Pfam" id="PF10026">
    <property type="entry name" value="DUF2268"/>
    <property type="match status" value="1"/>
</dbReference>
<dbReference type="SMART" id="SM00460">
    <property type="entry name" value="TGc"/>
    <property type="match status" value="1"/>
</dbReference>
<dbReference type="InterPro" id="IPR038765">
    <property type="entry name" value="Papain-like_cys_pep_sf"/>
</dbReference>
<dbReference type="Proteomes" id="UP001165044">
    <property type="component" value="Unassembled WGS sequence"/>
</dbReference>